<feature type="region of interest" description="Disordered" evidence="1">
    <location>
        <begin position="105"/>
        <end position="140"/>
    </location>
</feature>
<evidence type="ECO:0000313" key="3">
    <source>
        <dbReference type="Proteomes" id="UP000830671"/>
    </source>
</evidence>
<evidence type="ECO:0000313" key="2">
    <source>
        <dbReference type="EMBL" id="UQC75389.1"/>
    </source>
</evidence>
<dbReference type="Proteomes" id="UP000830671">
    <property type="component" value="Chromosome 1"/>
</dbReference>
<name>A0A9Q8SDS2_9PEZI</name>
<evidence type="ECO:0000256" key="1">
    <source>
        <dbReference type="SAM" id="MobiDB-lite"/>
    </source>
</evidence>
<keyword evidence="3" id="KW-1185">Reference proteome</keyword>
<proteinExistence type="predicted"/>
<dbReference type="KEGG" id="clup:CLUP02_02043"/>
<organism evidence="2 3">
    <name type="scientific">Colletotrichum lupini</name>
    <dbReference type="NCBI Taxonomy" id="145971"/>
    <lineage>
        <taxon>Eukaryota</taxon>
        <taxon>Fungi</taxon>
        <taxon>Dikarya</taxon>
        <taxon>Ascomycota</taxon>
        <taxon>Pezizomycotina</taxon>
        <taxon>Sordariomycetes</taxon>
        <taxon>Hypocreomycetidae</taxon>
        <taxon>Glomerellales</taxon>
        <taxon>Glomerellaceae</taxon>
        <taxon>Colletotrichum</taxon>
        <taxon>Colletotrichum acutatum species complex</taxon>
    </lineage>
</organism>
<protein>
    <submittedName>
        <fullName evidence="2">Uncharacterized protein</fullName>
    </submittedName>
</protein>
<dbReference type="RefSeq" id="XP_049137035.1">
    <property type="nucleotide sequence ID" value="XM_049281078.1"/>
</dbReference>
<feature type="compositionally biased region" description="Gly residues" evidence="1">
    <location>
        <begin position="126"/>
        <end position="135"/>
    </location>
</feature>
<gene>
    <name evidence="2" type="ORF">CLUP02_02043</name>
</gene>
<dbReference type="AlphaFoldDB" id="A0A9Q8SDS2"/>
<dbReference type="GeneID" id="73336088"/>
<dbReference type="EMBL" id="CP019471">
    <property type="protein sequence ID" value="UQC75389.1"/>
    <property type="molecule type" value="Genomic_DNA"/>
</dbReference>
<reference evidence="2" key="1">
    <citation type="journal article" date="2021" name="Mol. Plant Microbe Interact.">
        <title>Complete Genome Sequence of the Plant-Pathogenic Fungus Colletotrichum lupini.</title>
        <authorList>
            <person name="Baroncelli R."/>
            <person name="Pensec F."/>
            <person name="Da Lio D."/>
            <person name="Boufleur T."/>
            <person name="Vicente I."/>
            <person name="Sarrocco S."/>
            <person name="Picot A."/>
            <person name="Baraldi E."/>
            <person name="Sukno S."/>
            <person name="Thon M."/>
            <person name="Le Floch G."/>
        </authorList>
    </citation>
    <scope>NUCLEOTIDE SEQUENCE</scope>
    <source>
        <strain evidence="2">IMI 504893</strain>
    </source>
</reference>
<accession>A0A9Q8SDS2</accession>
<sequence length="217" mass="23149">MLRCVLLSADPSRPIHCPTETGGGKFWLCVAAAHPPLFAFACEVEDRYRVLNATPKIAAVACTNTNGAAIPGVAVPVRALPLFCFRPSPPRTTFTCKLRLRYSSGPLPTSRKGPSEKAHWSPSELHGGGQGGGGRESTAFGHALTSSRPILAAPNSVQLAPEAEVVPSSVVHGINIWKRLFVQGARARARARPDGNFRCLVRSRHSALNWALNLVSG</sequence>